<reference evidence="7" key="1">
    <citation type="journal article" date="2019" name="Int. J. Syst. Evol. Microbiol.">
        <title>The Global Catalogue of Microorganisms (GCM) 10K type strain sequencing project: providing services to taxonomists for standard genome sequencing and annotation.</title>
        <authorList>
            <consortium name="The Broad Institute Genomics Platform"/>
            <consortium name="The Broad Institute Genome Sequencing Center for Infectious Disease"/>
            <person name="Wu L."/>
            <person name="Ma J."/>
        </authorList>
    </citation>
    <scope>NUCLEOTIDE SEQUENCE [LARGE SCALE GENOMIC DNA]</scope>
    <source>
        <strain evidence="7">SYNS20</strain>
    </source>
</reference>
<organism evidence="6 7">
    <name type="scientific">Streptomyces monticola</name>
    <dbReference type="NCBI Taxonomy" id="2666263"/>
    <lineage>
        <taxon>Bacteria</taxon>
        <taxon>Bacillati</taxon>
        <taxon>Actinomycetota</taxon>
        <taxon>Actinomycetes</taxon>
        <taxon>Kitasatosporales</taxon>
        <taxon>Streptomycetaceae</taxon>
        <taxon>Streptomyces</taxon>
    </lineage>
</organism>
<evidence type="ECO:0000256" key="1">
    <source>
        <dbReference type="ARBA" id="ARBA00008425"/>
    </source>
</evidence>
<dbReference type="PIRSF" id="PIRSF019543">
    <property type="entry name" value="Clavaminate_syn"/>
    <property type="match status" value="1"/>
</dbReference>
<evidence type="ECO:0000256" key="3">
    <source>
        <dbReference type="ARBA" id="ARBA00023002"/>
    </source>
</evidence>
<dbReference type="Proteomes" id="UP001596523">
    <property type="component" value="Unassembled WGS sequence"/>
</dbReference>
<dbReference type="InterPro" id="IPR042098">
    <property type="entry name" value="TauD-like_sf"/>
</dbReference>
<dbReference type="NCBIfam" id="NF041363">
    <property type="entry name" value="GntD_guanitoxin"/>
    <property type="match status" value="1"/>
</dbReference>
<dbReference type="Gene3D" id="3.60.130.10">
    <property type="entry name" value="Clavaminate synthase-like"/>
    <property type="match status" value="1"/>
</dbReference>
<evidence type="ECO:0000256" key="4">
    <source>
        <dbReference type="ARBA" id="ARBA00023004"/>
    </source>
</evidence>
<dbReference type="Pfam" id="PF02668">
    <property type="entry name" value="TauD"/>
    <property type="match status" value="1"/>
</dbReference>
<accession>A0ABW2JX64</accession>
<evidence type="ECO:0000313" key="7">
    <source>
        <dbReference type="Proteomes" id="UP001596523"/>
    </source>
</evidence>
<dbReference type="InterPro" id="IPR014503">
    <property type="entry name" value="Clavaminate_syn-like"/>
</dbReference>
<dbReference type="InterPro" id="IPR053447">
    <property type="entry name" value="Alpha-KG_dependent_hydroxylase"/>
</dbReference>
<proteinExistence type="inferred from homology"/>
<name>A0ABW2JX64_9ACTN</name>
<feature type="domain" description="TauD/TfdA-like" evidence="5">
    <location>
        <begin position="143"/>
        <end position="315"/>
    </location>
</feature>
<gene>
    <name evidence="6" type="primary">gntD</name>
    <name evidence="6" type="ORF">ACFQVC_41575</name>
</gene>
<evidence type="ECO:0000256" key="2">
    <source>
        <dbReference type="ARBA" id="ARBA00022723"/>
    </source>
</evidence>
<dbReference type="EMBL" id="JBHTCF010000040">
    <property type="protein sequence ID" value="MFC7310691.1"/>
    <property type="molecule type" value="Genomic_DNA"/>
</dbReference>
<comment type="similarity">
    <text evidence="1">Belongs to the clavaminate synthase family.</text>
</comment>
<keyword evidence="4" id="KW-0408">Iron</keyword>
<dbReference type="SUPFAM" id="SSF51197">
    <property type="entry name" value="Clavaminate synthase-like"/>
    <property type="match status" value="1"/>
</dbReference>
<keyword evidence="7" id="KW-1185">Reference proteome</keyword>
<dbReference type="InterPro" id="IPR003819">
    <property type="entry name" value="TauD/TfdA-like"/>
</dbReference>
<evidence type="ECO:0000259" key="5">
    <source>
        <dbReference type="Pfam" id="PF02668"/>
    </source>
</evidence>
<protein>
    <submittedName>
        <fullName evidence="6">Guanitoxin biosynthesis L-enduracididine beta-hydroxylase GntD</fullName>
    </submittedName>
</protein>
<sequence>MACESLLVYDLSAAESAQINELINALEKAGHDPGDPLFHDQTWNHIGQLPTELRAFLEDFRRNDPAAACKIRGFPVDDTAVGPTPHSWAEAAASTSTRREELFMGLLGRCLGDVFSWSTLQGGRLIHNVLPIAGEESEQSGHGSEVLLEWHTEDGFHPYRCDYLALFGVRNHDAVPTTLASVRDVRLSDDVRRVLSEPRFHILPDDEHLNQLAEREPDHPGLQRMLRMRNTPIPAAVLFGAPDSPYLRVDPYFMTCVEGDTEAEKALAVLVTELRRVQRDVVVEAGSLLVVDNYLAVHGRRAFTARYDGRDRWLKKSIITRDLRKSRDTRETASSRILY</sequence>
<comment type="caution">
    <text evidence="6">The sequence shown here is derived from an EMBL/GenBank/DDBJ whole genome shotgun (WGS) entry which is preliminary data.</text>
</comment>
<keyword evidence="2" id="KW-0479">Metal-binding</keyword>
<keyword evidence="3" id="KW-0560">Oxidoreductase</keyword>
<evidence type="ECO:0000313" key="6">
    <source>
        <dbReference type="EMBL" id="MFC7310691.1"/>
    </source>
</evidence>
<dbReference type="RefSeq" id="WP_381841692.1">
    <property type="nucleotide sequence ID" value="NZ_JBHTCF010000040.1"/>
</dbReference>